<keyword evidence="11 13" id="KW-0676">Redox-active center</keyword>
<dbReference type="RefSeq" id="WP_310548161.1">
    <property type="nucleotide sequence ID" value="NZ_JAVKGR010000005.1"/>
</dbReference>
<reference evidence="16 17" key="1">
    <citation type="submission" date="2023-09" db="EMBL/GenBank/DDBJ databases">
        <title>Description of three actinobacteria isolated from air of manufacturing shop in a pharmaceutical factory.</title>
        <authorList>
            <person name="Zhang D.-F."/>
        </authorList>
    </citation>
    <scope>NUCLEOTIDE SEQUENCE [LARGE SCALE GENOMIC DNA]</scope>
    <source>
        <strain evidence="16 17">LY-0111</strain>
    </source>
</reference>
<dbReference type="InterPro" id="IPR036188">
    <property type="entry name" value="FAD/NAD-bd_sf"/>
</dbReference>
<organism evidence="16 17">
    <name type="scientific">Nesterenkonia aerolata</name>
    <dbReference type="NCBI Taxonomy" id="3074079"/>
    <lineage>
        <taxon>Bacteria</taxon>
        <taxon>Bacillati</taxon>
        <taxon>Actinomycetota</taxon>
        <taxon>Actinomycetes</taxon>
        <taxon>Micrococcales</taxon>
        <taxon>Micrococcaceae</taxon>
        <taxon>Nesterenkonia</taxon>
    </lineage>
</organism>
<dbReference type="PRINTS" id="PR00411">
    <property type="entry name" value="PNDRDTASEI"/>
</dbReference>
<sequence>MADQPQAQEFDVLVLGGGSAGYAAALRSVQHGLSVGLVEKAKLGGTCLHTGCIPTKAYLHAAELADEAKSSEKYGVKTTFEGIDMAKVREYKDGIVAGKHKGLTGLLKMRKVTVIEGEGTLVSQNQIEVDGTTYTGKNIVLATGSTSKTMGLPLSDRIITSTEALELDYTPKSAIVLGGGVIGCEFASAWTSYGTEVTIIEGLPSLVPNEDPAIIKNLERAFKKRGVTFNTGTFFKDVEETSDGVKVTLEDGKEFEAEICLVAVGRGPVTEGFGFEDQGIEIDRGFVITDERLHTGVGNIYAIGDIVPGLQLAHRGYEHGIFVAEEIAGNSPMIVEDINIPKVTFCEPEIISIGYTQPKAEEEFGKDEITVTEYNLAGNGKSSIIGTGGIVKMIAVKGGPIVGVHGIGSRISEQIGEAQLIVNWEAYPEDVANLVHAHPTQNEALGEAAMALFGHPLHG</sequence>
<dbReference type="GO" id="GO:0004148">
    <property type="term" value="F:dihydrolipoyl dehydrogenase (NADH) activity"/>
    <property type="evidence" value="ECO:0007669"/>
    <property type="project" value="UniProtKB-EC"/>
</dbReference>
<dbReference type="SUPFAM" id="SSF55424">
    <property type="entry name" value="FAD/NAD-linked reductases, dimerisation (C-terminal) domain"/>
    <property type="match status" value="1"/>
</dbReference>
<evidence type="ECO:0000256" key="9">
    <source>
        <dbReference type="ARBA" id="ARBA00023027"/>
    </source>
</evidence>
<dbReference type="InterPro" id="IPR001100">
    <property type="entry name" value="Pyr_nuc-diS_OxRdtase"/>
</dbReference>
<keyword evidence="10" id="KW-1015">Disulfide bond</keyword>
<keyword evidence="5" id="KW-0963">Cytoplasm</keyword>
<evidence type="ECO:0000256" key="3">
    <source>
        <dbReference type="ARBA" id="ARBA00012608"/>
    </source>
</evidence>
<keyword evidence="8 13" id="KW-0560">Oxidoreductase</keyword>
<dbReference type="InterPro" id="IPR050151">
    <property type="entry name" value="Class-I_Pyr_Nuc-Dis_Oxidored"/>
</dbReference>
<dbReference type="PRINTS" id="PR00368">
    <property type="entry name" value="FADPNR"/>
</dbReference>
<dbReference type="Gene3D" id="3.50.50.60">
    <property type="entry name" value="FAD/NAD(P)-binding domain"/>
    <property type="match status" value="2"/>
</dbReference>
<evidence type="ECO:0000256" key="13">
    <source>
        <dbReference type="RuleBase" id="RU003692"/>
    </source>
</evidence>
<dbReference type="PANTHER" id="PTHR22912">
    <property type="entry name" value="DISULFIDE OXIDOREDUCTASE"/>
    <property type="match status" value="1"/>
</dbReference>
<evidence type="ECO:0000256" key="6">
    <source>
        <dbReference type="ARBA" id="ARBA00022630"/>
    </source>
</evidence>
<evidence type="ECO:0000256" key="2">
    <source>
        <dbReference type="ARBA" id="ARBA00007532"/>
    </source>
</evidence>
<dbReference type="Proteomes" id="UP001251870">
    <property type="component" value="Unassembled WGS sequence"/>
</dbReference>
<evidence type="ECO:0000259" key="14">
    <source>
        <dbReference type="Pfam" id="PF02852"/>
    </source>
</evidence>
<protein>
    <recommendedName>
        <fullName evidence="4 13">Dihydrolipoyl dehydrogenase</fullName>
        <ecNumber evidence="3 13">1.8.1.4</ecNumber>
    </recommendedName>
</protein>
<evidence type="ECO:0000256" key="10">
    <source>
        <dbReference type="ARBA" id="ARBA00023157"/>
    </source>
</evidence>
<dbReference type="Pfam" id="PF07992">
    <property type="entry name" value="Pyr_redox_2"/>
    <property type="match status" value="1"/>
</dbReference>
<keyword evidence="7 13" id="KW-0274">FAD</keyword>
<comment type="catalytic activity">
    <reaction evidence="12 13">
        <text>N(6)-[(R)-dihydrolipoyl]-L-lysyl-[protein] + NAD(+) = N(6)-[(R)-lipoyl]-L-lysyl-[protein] + NADH + H(+)</text>
        <dbReference type="Rhea" id="RHEA:15045"/>
        <dbReference type="Rhea" id="RHEA-COMP:10474"/>
        <dbReference type="Rhea" id="RHEA-COMP:10475"/>
        <dbReference type="ChEBI" id="CHEBI:15378"/>
        <dbReference type="ChEBI" id="CHEBI:57540"/>
        <dbReference type="ChEBI" id="CHEBI:57945"/>
        <dbReference type="ChEBI" id="CHEBI:83099"/>
        <dbReference type="ChEBI" id="CHEBI:83100"/>
        <dbReference type="EC" id="1.8.1.4"/>
    </reaction>
</comment>
<keyword evidence="6 13" id="KW-0285">Flavoprotein</keyword>
<dbReference type="PIRSF" id="PIRSF000350">
    <property type="entry name" value="Mercury_reductase_MerA"/>
    <property type="match status" value="1"/>
</dbReference>
<feature type="domain" description="FAD/NAD(P)-binding" evidence="15">
    <location>
        <begin position="10"/>
        <end position="320"/>
    </location>
</feature>
<gene>
    <name evidence="16" type="primary">lpdA</name>
    <name evidence="16" type="ORF">RIL96_06270</name>
</gene>
<dbReference type="InterPro" id="IPR012999">
    <property type="entry name" value="Pyr_OxRdtase_I_AS"/>
</dbReference>
<name>A0ABU2DRP4_9MICC</name>
<evidence type="ECO:0000256" key="5">
    <source>
        <dbReference type="ARBA" id="ARBA00022490"/>
    </source>
</evidence>
<evidence type="ECO:0000256" key="7">
    <source>
        <dbReference type="ARBA" id="ARBA00022827"/>
    </source>
</evidence>
<evidence type="ECO:0000256" key="1">
    <source>
        <dbReference type="ARBA" id="ARBA00004496"/>
    </source>
</evidence>
<keyword evidence="9 13" id="KW-0520">NAD</keyword>
<dbReference type="InterPro" id="IPR004099">
    <property type="entry name" value="Pyr_nucl-diS_OxRdtase_dimer"/>
</dbReference>
<evidence type="ECO:0000313" key="17">
    <source>
        <dbReference type="Proteomes" id="UP001251870"/>
    </source>
</evidence>
<accession>A0ABU2DRP4</accession>
<evidence type="ECO:0000256" key="8">
    <source>
        <dbReference type="ARBA" id="ARBA00023002"/>
    </source>
</evidence>
<comment type="similarity">
    <text evidence="2 13">Belongs to the class-I pyridine nucleotide-disulfide oxidoreductase family.</text>
</comment>
<keyword evidence="17" id="KW-1185">Reference proteome</keyword>
<feature type="domain" description="Pyridine nucleotide-disulphide oxidoreductase dimerisation" evidence="14">
    <location>
        <begin position="340"/>
        <end position="449"/>
    </location>
</feature>
<comment type="cofactor">
    <cofactor evidence="13">
        <name>FAD</name>
        <dbReference type="ChEBI" id="CHEBI:57692"/>
    </cofactor>
    <text evidence="13">Binds 1 FAD per subunit.</text>
</comment>
<comment type="miscellaneous">
    <text evidence="13">The active site is a redox-active disulfide bond.</text>
</comment>
<evidence type="ECO:0000259" key="15">
    <source>
        <dbReference type="Pfam" id="PF07992"/>
    </source>
</evidence>
<dbReference type="Gene3D" id="3.30.390.30">
    <property type="match status" value="1"/>
</dbReference>
<evidence type="ECO:0000256" key="4">
    <source>
        <dbReference type="ARBA" id="ARBA00016961"/>
    </source>
</evidence>
<evidence type="ECO:0000313" key="16">
    <source>
        <dbReference type="EMBL" id="MDR8019167.1"/>
    </source>
</evidence>
<dbReference type="InterPro" id="IPR016156">
    <property type="entry name" value="FAD/NAD-linked_Rdtase_dimer_sf"/>
</dbReference>
<dbReference type="EMBL" id="JAVKGR010000005">
    <property type="protein sequence ID" value="MDR8019167.1"/>
    <property type="molecule type" value="Genomic_DNA"/>
</dbReference>
<proteinExistence type="inferred from homology"/>
<comment type="subcellular location">
    <subcellularLocation>
        <location evidence="1">Cytoplasm</location>
    </subcellularLocation>
</comment>
<evidence type="ECO:0000256" key="11">
    <source>
        <dbReference type="ARBA" id="ARBA00023284"/>
    </source>
</evidence>
<dbReference type="PROSITE" id="PS00076">
    <property type="entry name" value="PYRIDINE_REDOX_1"/>
    <property type="match status" value="1"/>
</dbReference>
<dbReference type="InterPro" id="IPR023753">
    <property type="entry name" value="FAD/NAD-binding_dom"/>
</dbReference>
<dbReference type="EC" id="1.8.1.4" evidence="3 13"/>
<dbReference type="PANTHER" id="PTHR22912:SF217">
    <property type="entry name" value="DIHYDROLIPOYL DEHYDROGENASE"/>
    <property type="match status" value="1"/>
</dbReference>
<evidence type="ECO:0000256" key="12">
    <source>
        <dbReference type="ARBA" id="ARBA00049187"/>
    </source>
</evidence>
<comment type="caution">
    <text evidence="16">The sequence shown here is derived from an EMBL/GenBank/DDBJ whole genome shotgun (WGS) entry which is preliminary data.</text>
</comment>
<dbReference type="Pfam" id="PF02852">
    <property type="entry name" value="Pyr_redox_dim"/>
    <property type="match status" value="1"/>
</dbReference>
<dbReference type="NCBIfam" id="TIGR01350">
    <property type="entry name" value="lipoamide_DH"/>
    <property type="match status" value="1"/>
</dbReference>
<dbReference type="SUPFAM" id="SSF51905">
    <property type="entry name" value="FAD/NAD(P)-binding domain"/>
    <property type="match status" value="1"/>
</dbReference>
<dbReference type="InterPro" id="IPR006258">
    <property type="entry name" value="Lipoamide_DH"/>
</dbReference>